<gene>
    <name evidence="1" type="ORF">BU14_0393s0008</name>
</gene>
<dbReference type="EMBL" id="KV919030">
    <property type="protein sequence ID" value="OSX72919.1"/>
    <property type="molecule type" value="Genomic_DNA"/>
</dbReference>
<dbReference type="Proteomes" id="UP000218209">
    <property type="component" value="Unassembled WGS sequence"/>
</dbReference>
<organism evidence="1 2">
    <name type="scientific">Porphyra umbilicalis</name>
    <name type="common">Purple laver</name>
    <name type="synonym">Red alga</name>
    <dbReference type="NCBI Taxonomy" id="2786"/>
    <lineage>
        <taxon>Eukaryota</taxon>
        <taxon>Rhodophyta</taxon>
        <taxon>Bangiophyceae</taxon>
        <taxon>Bangiales</taxon>
        <taxon>Bangiaceae</taxon>
        <taxon>Porphyra</taxon>
    </lineage>
</organism>
<dbReference type="AlphaFoldDB" id="A0A1X6NWB6"/>
<reference evidence="1 2" key="1">
    <citation type="submission" date="2017-03" db="EMBL/GenBank/DDBJ databases">
        <title>WGS assembly of Porphyra umbilicalis.</title>
        <authorList>
            <person name="Brawley S.H."/>
            <person name="Blouin N.A."/>
            <person name="Ficko-Blean E."/>
            <person name="Wheeler G.L."/>
            <person name="Lohr M."/>
            <person name="Goodson H.V."/>
            <person name="Jenkins J.W."/>
            <person name="Blaby-Haas C.E."/>
            <person name="Helliwell K.E."/>
            <person name="Chan C."/>
            <person name="Marriage T."/>
            <person name="Bhattacharya D."/>
            <person name="Klein A.S."/>
            <person name="Badis Y."/>
            <person name="Brodie J."/>
            <person name="Cao Y."/>
            <person name="Collen J."/>
            <person name="Dittami S.M."/>
            <person name="Gachon C.M."/>
            <person name="Green B.R."/>
            <person name="Karpowicz S."/>
            <person name="Kim J.W."/>
            <person name="Kudahl U."/>
            <person name="Lin S."/>
            <person name="Michel G."/>
            <person name="Mittag M."/>
            <person name="Olson B.J."/>
            <person name="Pangilinan J."/>
            <person name="Peng Y."/>
            <person name="Qiu H."/>
            <person name="Shu S."/>
            <person name="Singer J.T."/>
            <person name="Smith A.G."/>
            <person name="Sprecher B.N."/>
            <person name="Wagner V."/>
            <person name="Wang W."/>
            <person name="Wang Z.-Y."/>
            <person name="Yan J."/>
            <person name="Yarish C."/>
            <person name="Zoeuner-Riek S."/>
            <person name="Zhuang Y."/>
            <person name="Zou Y."/>
            <person name="Lindquist E.A."/>
            <person name="Grimwood J."/>
            <person name="Barry K."/>
            <person name="Rokhsar D.S."/>
            <person name="Schmutz J."/>
            <person name="Stiller J.W."/>
            <person name="Grossman A.R."/>
            <person name="Prochnik S.E."/>
        </authorList>
    </citation>
    <scope>NUCLEOTIDE SEQUENCE [LARGE SCALE GENOMIC DNA]</scope>
    <source>
        <strain evidence="1">4086291</strain>
    </source>
</reference>
<proteinExistence type="predicted"/>
<keyword evidence="2" id="KW-1185">Reference proteome</keyword>
<accession>A0A1X6NWB6</accession>
<evidence type="ECO:0000313" key="2">
    <source>
        <dbReference type="Proteomes" id="UP000218209"/>
    </source>
</evidence>
<name>A0A1X6NWB6_PORUM</name>
<evidence type="ECO:0000313" key="1">
    <source>
        <dbReference type="EMBL" id="OSX72919.1"/>
    </source>
</evidence>
<sequence length="246" mass="27095">MEEKENMLKLVTKAYRDVLIDDFATAVKTVLVFSSSDDNWDTLVVSVESVQKGGMDKAEEWLKSFIRRSSRRNPTIFSNIRVSLLALRVKPHLHQMWTDTIVAAYFESLGIEVKNLAKELAIKLLTNDGFFLTVNGRRACLDALSQLFISVGASNRVKQPDGPMGERVVFATLGHVAFVVTKVRNVLEIAAGIRSSTRGGAIGDGHFPLWVAEVRRLLPTHASDALPHTGLVLVDGADPARGLPQF</sequence>
<protein>
    <submittedName>
        <fullName evidence="1">Uncharacterized protein</fullName>
    </submittedName>
</protein>